<evidence type="ECO:0000313" key="2">
    <source>
        <dbReference type="EMBL" id="KAK4140239.1"/>
    </source>
</evidence>
<dbReference type="EMBL" id="MU853637">
    <property type="protein sequence ID" value="KAK4140239.1"/>
    <property type="molecule type" value="Genomic_DNA"/>
</dbReference>
<accession>A0AAN6UWH6</accession>
<feature type="compositionally biased region" description="Basic and acidic residues" evidence="1">
    <location>
        <begin position="594"/>
        <end position="603"/>
    </location>
</feature>
<reference evidence="2" key="1">
    <citation type="journal article" date="2023" name="Mol. Phylogenet. Evol.">
        <title>Genome-scale phylogeny and comparative genomics of the fungal order Sordariales.</title>
        <authorList>
            <person name="Hensen N."/>
            <person name="Bonometti L."/>
            <person name="Westerberg I."/>
            <person name="Brannstrom I.O."/>
            <person name="Guillou S."/>
            <person name="Cros-Aarteil S."/>
            <person name="Calhoun S."/>
            <person name="Haridas S."/>
            <person name="Kuo A."/>
            <person name="Mondo S."/>
            <person name="Pangilinan J."/>
            <person name="Riley R."/>
            <person name="LaButti K."/>
            <person name="Andreopoulos B."/>
            <person name="Lipzen A."/>
            <person name="Chen C."/>
            <person name="Yan M."/>
            <person name="Daum C."/>
            <person name="Ng V."/>
            <person name="Clum A."/>
            <person name="Steindorff A."/>
            <person name="Ohm R.A."/>
            <person name="Martin F."/>
            <person name="Silar P."/>
            <person name="Natvig D.O."/>
            <person name="Lalanne C."/>
            <person name="Gautier V."/>
            <person name="Ament-Velasquez S.L."/>
            <person name="Kruys A."/>
            <person name="Hutchinson M.I."/>
            <person name="Powell A.J."/>
            <person name="Barry K."/>
            <person name="Miller A.N."/>
            <person name="Grigoriev I.V."/>
            <person name="Debuchy R."/>
            <person name="Gladieux P."/>
            <person name="Hiltunen Thoren M."/>
            <person name="Johannesson H."/>
        </authorList>
    </citation>
    <scope>NUCLEOTIDE SEQUENCE</scope>
    <source>
        <strain evidence="2">CBS 141.50</strain>
    </source>
</reference>
<name>A0AAN6UWH6_9PEZI</name>
<evidence type="ECO:0000313" key="3">
    <source>
        <dbReference type="Proteomes" id="UP001302676"/>
    </source>
</evidence>
<feature type="region of interest" description="Disordered" evidence="1">
    <location>
        <begin position="583"/>
        <end position="626"/>
    </location>
</feature>
<gene>
    <name evidence="2" type="ORF">C8A04DRAFT_40105</name>
</gene>
<dbReference type="GeneID" id="87821439"/>
<keyword evidence="3" id="KW-1185">Reference proteome</keyword>
<comment type="caution">
    <text evidence="2">The sequence shown here is derived from an EMBL/GenBank/DDBJ whole genome shotgun (WGS) entry which is preliminary data.</text>
</comment>
<reference evidence="2" key="2">
    <citation type="submission" date="2023-05" db="EMBL/GenBank/DDBJ databases">
        <authorList>
            <consortium name="Lawrence Berkeley National Laboratory"/>
            <person name="Steindorff A."/>
            <person name="Hensen N."/>
            <person name="Bonometti L."/>
            <person name="Westerberg I."/>
            <person name="Brannstrom I.O."/>
            <person name="Guillou S."/>
            <person name="Cros-Aarteil S."/>
            <person name="Calhoun S."/>
            <person name="Haridas S."/>
            <person name="Kuo A."/>
            <person name="Mondo S."/>
            <person name="Pangilinan J."/>
            <person name="Riley R."/>
            <person name="Labutti K."/>
            <person name="Andreopoulos B."/>
            <person name="Lipzen A."/>
            <person name="Chen C."/>
            <person name="Yanf M."/>
            <person name="Daum C."/>
            <person name="Ng V."/>
            <person name="Clum A."/>
            <person name="Ohm R."/>
            <person name="Martin F."/>
            <person name="Silar P."/>
            <person name="Natvig D."/>
            <person name="Lalanne C."/>
            <person name="Gautier V."/>
            <person name="Ament-Velasquez S.L."/>
            <person name="Kruys A."/>
            <person name="Hutchinson M.I."/>
            <person name="Powell A.J."/>
            <person name="Barry K."/>
            <person name="Miller A.N."/>
            <person name="Grigoriev I.V."/>
            <person name="Debuchy R."/>
            <person name="Gladieux P."/>
            <person name="Thoren M.H."/>
            <person name="Johannesson H."/>
        </authorList>
    </citation>
    <scope>NUCLEOTIDE SEQUENCE</scope>
    <source>
        <strain evidence="2">CBS 141.50</strain>
    </source>
</reference>
<feature type="region of interest" description="Disordered" evidence="1">
    <location>
        <begin position="881"/>
        <end position="903"/>
    </location>
</feature>
<organism evidence="2 3">
    <name type="scientific">Dichotomopilus funicola</name>
    <dbReference type="NCBI Taxonomy" id="1934379"/>
    <lineage>
        <taxon>Eukaryota</taxon>
        <taxon>Fungi</taxon>
        <taxon>Dikarya</taxon>
        <taxon>Ascomycota</taxon>
        <taxon>Pezizomycotina</taxon>
        <taxon>Sordariomycetes</taxon>
        <taxon>Sordariomycetidae</taxon>
        <taxon>Sordariales</taxon>
        <taxon>Chaetomiaceae</taxon>
        <taxon>Dichotomopilus</taxon>
    </lineage>
</organism>
<protein>
    <submittedName>
        <fullName evidence="2">Uncharacterized protein</fullName>
    </submittedName>
</protein>
<dbReference type="AlphaFoldDB" id="A0AAN6UWH6"/>
<feature type="compositionally biased region" description="Polar residues" evidence="1">
    <location>
        <begin position="664"/>
        <end position="690"/>
    </location>
</feature>
<dbReference type="Proteomes" id="UP001302676">
    <property type="component" value="Unassembled WGS sequence"/>
</dbReference>
<proteinExistence type="predicted"/>
<dbReference type="RefSeq" id="XP_062633610.1">
    <property type="nucleotide sequence ID" value="XM_062784826.1"/>
</dbReference>
<sequence>MVDIKAPWEGGLEEFRMLQAAMSEVPLLLHCPPDFPQNSEIIGVCGVSVENSDQNKYGWMVADFLHWKLLSNGIGDRKAQTWLSSLDIAKFLGGVDSVDDGTIHNIVGEDKQSIISLPTNEEGFADSFLEHVVERASVALLKRSALVIMAFVPVTPEQDICMDFGEKKVYLTVEHIRTAIQGALGDVKLPVTLITPSPLTGGWLCRPSLMGGHTCSSSDKMMRLMAKACSGAFAERFIRSFTEGDSPLLTDSHRQKIKFNDPMPLRPTQVQTNGLHQFQRQIHETLERRFSGLARVHGFVLSPESVDSSTTFSDAWTEYGPRQGRSLSAWNQSWGPHRPQVSHPQRFEFLGGAFGGTRESQVFHMKYLIAIELGTNPGDWDRSVGGGTRNLFTNFTQIHFPSEDDVKRVFDAIEFRTSSIILAQMVAKAFNLPTPGDRKCRYWHDTMDGMDEEQYKRLQYSFSEAYRLFGYAAVFPGERQHEFKNVRFPRPARWLSAAIALHLPHASRQDIEGFVCRDISRFVAKVSAVQRILLLEDQMVTRIGRDWIATLGLDDGIQLPVLKSNTSPIGGLKINNQTPKSFLLNSRAKPWNSDSKESDRSEDNDAGQFPSKSEEPQNKGVAHQNISARNGSALDEFAGLMSTLEMKMAAAQDEAMGFATLPLTTTRPSATTPEAAQDVNDNNTQWTASQEPKKNGFGPSGRSDVLKYMLKDATSSPPTAPLGLDPKRTTASRAGTMAPAASKDLLNDSTNSVVLPQAPEDLLGTKNTVEQPKKLESPSPSIIHKEGAVEQAIKSLAEALAATGTVNGTGMLEAQKIARALRKAAEIIEKEEAQGTALEGSQFNSAAKSPINGDSAFSVEFLGNGHSSLATASPLNWRHETVNGDNGSGIPTKRVSSAPRETAQDSNVGFEFAGLKVGEPMANLQSAGSFDTNTPRRPSNAAVGSHVVKDETAAASHAANPSPKVDTEPLIRFDEKDLTSGDDFWARAGIKF</sequence>
<evidence type="ECO:0000256" key="1">
    <source>
        <dbReference type="SAM" id="MobiDB-lite"/>
    </source>
</evidence>
<feature type="region of interest" description="Disordered" evidence="1">
    <location>
        <begin position="664"/>
        <end position="737"/>
    </location>
</feature>
<feature type="region of interest" description="Disordered" evidence="1">
    <location>
        <begin position="950"/>
        <end position="969"/>
    </location>
</feature>